<gene>
    <name evidence="7" type="ORF">T9R20_00475</name>
</gene>
<evidence type="ECO:0000256" key="1">
    <source>
        <dbReference type="ARBA" id="ARBA00004651"/>
    </source>
</evidence>
<evidence type="ECO:0000313" key="7">
    <source>
        <dbReference type="EMBL" id="WQB70468.1"/>
    </source>
</evidence>
<evidence type="ECO:0000259" key="6">
    <source>
        <dbReference type="PROSITE" id="PS50850"/>
    </source>
</evidence>
<feature type="transmembrane region" description="Helical" evidence="5">
    <location>
        <begin position="210"/>
        <end position="228"/>
    </location>
</feature>
<evidence type="ECO:0000256" key="3">
    <source>
        <dbReference type="ARBA" id="ARBA00022989"/>
    </source>
</evidence>
<keyword evidence="2 5" id="KW-0812">Transmembrane</keyword>
<feature type="transmembrane region" description="Helical" evidence="5">
    <location>
        <begin position="172"/>
        <end position="190"/>
    </location>
</feature>
<feature type="transmembrane region" description="Helical" evidence="5">
    <location>
        <begin position="298"/>
        <end position="318"/>
    </location>
</feature>
<feature type="transmembrane region" description="Helical" evidence="5">
    <location>
        <begin position="234"/>
        <end position="255"/>
    </location>
</feature>
<dbReference type="PROSITE" id="PS50850">
    <property type="entry name" value="MFS"/>
    <property type="match status" value="1"/>
</dbReference>
<feature type="transmembrane region" description="Helical" evidence="5">
    <location>
        <begin position="144"/>
        <end position="166"/>
    </location>
</feature>
<evidence type="ECO:0000256" key="2">
    <source>
        <dbReference type="ARBA" id="ARBA00022692"/>
    </source>
</evidence>
<feature type="transmembrane region" description="Helical" evidence="5">
    <location>
        <begin position="432"/>
        <end position="451"/>
    </location>
</feature>
<sequence length="459" mass="46508">MTAADRPALRLLFRGPRGRLLAALLLAEFAASVTGLSYAAVLPVAAAELDGLALYGPAVTITGVVSIAFMAFGAYLYGRIGAQAQLGISTAMLIVGVALSAGAPSMEVLIAGLAVRGVAAGIMGGLGMGVLSDVFPDAKERERAFGLYALMWVAPALAGPAVNGVLLVTVGWRASMAWPAVLIVIARALMSRYLRVVGWQRPPDPAKIRAPWAFLSIAAGVLVAQFGIASETPLGVAIAVAALALTLAVPFRRALRLTVPGERQAQAGGWILALVCGSYFGINALVPLLSATYLDASGVIGTVLVSIGPLAWALFSAGGLGARVSARGSYLLAAVAFPLAALGVAMFAVGLTKSVAIGAIGLGLVSALIGMAMGVVYPKVMTLAFERFRGLDGTNRAHGGVVLGVGEDVGTATGTTLLAGIGAVVIGMGTGWVAGLAAAFAVLLVVAWVMAGRSRLWRP</sequence>
<feature type="domain" description="Major facilitator superfamily (MFS) profile" evidence="6">
    <location>
        <begin position="20"/>
        <end position="455"/>
    </location>
</feature>
<feature type="transmembrane region" description="Helical" evidence="5">
    <location>
        <begin position="109"/>
        <end position="132"/>
    </location>
</feature>
<keyword evidence="3 5" id="KW-1133">Transmembrane helix</keyword>
<dbReference type="RefSeq" id="WP_322410610.1">
    <property type="nucleotide sequence ID" value="NZ_CP139779.1"/>
</dbReference>
<name>A0ABZ0VA23_9MICO</name>
<feature type="transmembrane region" description="Helical" evidence="5">
    <location>
        <begin position="267"/>
        <end position="286"/>
    </location>
</feature>
<evidence type="ECO:0000313" key="8">
    <source>
        <dbReference type="Proteomes" id="UP001324533"/>
    </source>
</evidence>
<feature type="transmembrane region" description="Helical" evidence="5">
    <location>
        <begin position="399"/>
        <end position="426"/>
    </location>
</feature>
<proteinExistence type="predicted"/>
<feature type="transmembrane region" description="Helical" evidence="5">
    <location>
        <begin position="55"/>
        <end position="77"/>
    </location>
</feature>
<protein>
    <submittedName>
        <fullName evidence="7">MFS transporter</fullName>
    </submittedName>
</protein>
<dbReference type="SUPFAM" id="SSF103473">
    <property type="entry name" value="MFS general substrate transporter"/>
    <property type="match status" value="1"/>
</dbReference>
<reference evidence="7 8" key="1">
    <citation type="submission" date="2023-06" db="EMBL/GenBank/DDBJ databases">
        <title>Rock-solubilizing bacteria, Microbacterium invictum, promotes re-establishment of vegetation in rocky wasteland by accelerating rock bio-weathering and reshaping soil bacterial community.</title>
        <authorList>
            <person name="Liu C."/>
        </authorList>
    </citation>
    <scope>NUCLEOTIDE SEQUENCE [LARGE SCALE GENOMIC DNA]</scope>
    <source>
        <strain evidence="7 8">X-18</strain>
    </source>
</reference>
<feature type="transmembrane region" description="Helical" evidence="5">
    <location>
        <begin position="355"/>
        <end position="378"/>
    </location>
</feature>
<keyword evidence="8" id="KW-1185">Reference proteome</keyword>
<comment type="subcellular location">
    <subcellularLocation>
        <location evidence="1">Cell membrane</location>
        <topology evidence="1">Multi-pass membrane protein</topology>
    </subcellularLocation>
</comment>
<dbReference type="Proteomes" id="UP001324533">
    <property type="component" value="Chromosome"/>
</dbReference>
<dbReference type="Gene3D" id="1.20.1250.20">
    <property type="entry name" value="MFS general substrate transporter like domains"/>
    <property type="match status" value="1"/>
</dbReference>
<accession>A0ABZ0VA23</accession>
<evidence type="ECO:0000256" key="5">
    <source>
        <dbReference type="SAM" id="Phobius"/>
    </source>
</evidence>
<keyword evidence="4 5" id="KW-0472">Membrane</keyword>
<dbReference type="InterPro" id="IPR020846">
    <property type="entry name" value="MFS_dom"/>
</dbReference>
<feature type="transmembrane region" description="Helical" evidence="5">
    <location>
        <begin position="84"/>
        <end position="103"/>
    </location>
</feature>
<dbReference type="EMBL" id="CP139779">
    <property type="protein sequence ID" value="WQB70468.1"/>
    <property type="molecule type" value="Genomic_DNA"/>
</dbReference>
<dbReference type="Pfam" id="PF07690">
    <property type="entry name" value="MFS_1"/>
    <property type="match status" value="1"/>
</dbReference>
<feature type="transmembrane region" description="Helical" evidence="5">
    <location>
        <begin position="330"/>
        <end position="349"/>
    </location>
</feature>
<dbReference type="InterPro" id="IPR036259">
    <property type="entry name" value="MFS_trans_sf"/>
</dbReference>
<dbReference type="InterPro" id="IPR011701">
    <property type="entry name" value="MFS"/>
</dbReference>
<organism evidence="7 8">
    <name type="scientific">Microbacterium invictum</name>
    <dbReference type="NCBI Taxonomy" id="515415"/>
    <lineage>
        <taxon>Bacteria</taxon>
        <taxon>Bacillati</taxon>
        <taxon>Actinomycetota</taxon>
        <taxon>Actinomycetes</taxon>
        <taxon>Micrococcales</taxon>
        <taxon>Microbacteriaceae</taxon>
        <taxon>Microbacterium</taxon>
    </lineage>
</organism>
<evidence type="ECO:0000256" key="4">
    <source>
        <dbReference type="ARBA" id="ARBA00023136"/>
    </source>
</evidence>